<keyword evidence="2" id="KW-1015">Disulfide bond</keyword>
<dbReference type="Gene3D" id="2.60.40.1290">
    <property type="match status" value="1"/>
</dbReference>
<dbReference type="PANTHER" id="PTHR41349">
    <property type="match status" value="1"/>
</dbReference>
<dbReference type="InterPro" id="IPR029456">
    <property type="entry name" value="Sialidase_N"/>
</dbReference>
<feature type="chain" id="PRO_5041464569" evidence="3">
    <location>
        <begin position="26"/>
        <end position="945"/>
    </location>
</feature>
<dbReference type="SMART" id="SM00560">
    <property type="entry name" value="LamGL"/>
    <property type="match status" value="1"/>
</dbReference>
<evidence type="ECO:0000256" key="2">
    <source>
        <dbReference type="ARBA" id="ARBA00023157"/>
    </source>
</evidence>
<keyword evidence="1 3" id="KW-0732">Signal</keyword>
<evidence type="ECO:0000256" key="1">
    <source>
        <dbReference type="ARBA" id="ARBA00022729"/>
    </source>
</evidence>
<dbReference type="InterPro" id="IPR006558">
    <property type="entry name" value="LamG-like"/>
</dbReference>
<organism evidence="5 6">
    <name type="scientific">Caecibacteroides pullorum</name>
    <dbReference type="NCBI Taxonomy" id="2725562"/>
    <lineage>
        <taxon>Bacteria</taxon>
        <taxon>Pseudomonadati</taxon>
        <taxon>Bacteroidota</taxon>
        <taxon>Bacteroidia</taxon>
        <taxon>Bacteroidales</taxon>
        <taxon>Bacteroidaceae</taxon>
        <taxon>Caecibacteroides</taxon>
    </lineage>
</organism>
<dbReference type="InterPro" id="IPR005135">
    <property type="entry name" value="Endo/exonuclease/phosphatase"/>
</dbReference>
<dbReference type="Pfam" id="PF03372">
    <property type="entry name" value="Exo_endo_phos"/>
    <property type="match status" value="1"/>
</dbReference>
<accession>A0AA41D916</accession>
<dbReference type="Gene3D" id="3.60.10.10">
    <property type="entry name" value="Endonuclease/exonuclease/phosphatase"/>
    <property type="match status" value="1"/>
</dbReference>
<evidence type="ECO:0000313" key="5">
    <source>
        <dbReference type="EMBL" id="MBM6857269.1"/>
    </source>
</evidence>
<dbReference type="RefSeq" id="WP_204971509.1">
    <property type="nucleotide sequence ID" value="NZ_JAAZTS010000008.1"/>
</dbReference>
<dbReference type="InterPro" id="IPR036691">
    <property type="entry name" value="Endo/exonu/phosph_ase_sf"/>
</dbReference>
<protein>
    <submittedName>
        <fullName evidence="5">Endonuclease/exonuclease/phosphatase family protein</fullName>
    </submittedName>
</protein>
<sequence>MKNKIYLALCISLLGILTINSQNLALHLDGKDNNVRTGIGFLNAPWTLEAWIKGDDTSWKETEVIFGGGEYSTYRQADNFPLVVKHGKLYSTRAAIGVTTWLDGQWHHVALTCDGMYTSLYLDGKLEAQKDTVVTIIPGAIGVCESKDEVFGGEIDEVRIWSAALSENTLQQWMNKPLTPSHTAFNNLVAYYNFDAGIDDTALNWTGSGYHSYHLRNGRIDYAGKEELAYTIPNNNDKFANNIFKQQLFNAISIENEWDADRGSLGHQLMKLRIIVQGKEEPLLLEKISLDLSDTDRLSDLSSIHVYYAGQTARSSQRDLLYTSTPKKQIDINLSTEKQIKLKDGANYILVTADIKNNARLNNRIRVTIPSILLSGKNIIPTKKEPYIFQHITKNSSNNPDVFRILQWNIWHGGRHVPIQGHRRIIELIKVTKADIVTMQEGYGFQEEIAKSLQYHLQTPSSQDNLALFSRYPLEKQKTGNTFCSNPAIVHLTKNRSLLVDDCWVRYSYNPDYTGSFPDNSHNPKVWIAEDSIRPMADTRRMLDEDLAPILKEQDIPVILGGDFNSCSHLDWTSRTAHLHGGYGPVAFPTSRFLLERGYKDSFRETHPDELKRPEGTFAGIYGQLDFSRIDFIYYKAKNIKAIHSKIIQTAPEIDDIWASDHSAVLTTFKLLGEGKKETGHLKIDYVCDGFDLDTLRFPQKDKELHIFDIDEHVSKQAAQGIRNDAPDLSWVYLWYTDDAGHIEGNGSFFDEYTQKADLQIERIWQAVQYREKYFDEEWMVVVTTDHGRTESGYGHGGQSERERTTWIATNQQVNEHFRKGVLSITDITPSICRFMDFEVPRDVLWEQDGIPFIGPIDISQMKTLPHDNDIILSWKCLNAKAQVNIYIATDNQYKNGGKDNWIKIATVPAKQEQYNIKHQQIPPSKFYKIVIQTENNHLNRWIYK</sequence>
<dbReference type="Gene3D" id="3.40.720.10">
    <property type="entry name" value="Alkaline Phosphatase, subunit A"/>
    <property type="match status" value="1"/>
</dbReference>
<dbReference type="SUPFAM" id="SSF49899">
    <property type="entry name" value="Concanavalin A-like lectins/glucanases"/>
    <property type="match status" value="1"/>
</dbReference>
<evidence type="ECO:0000313" key="6">
    <source>
        <dbReference type="Proteomes" id="UP000698924"/>
    </source>
</evidence>
<dbReference type="InterPro" id="IPR017850">
    <property type="entry name" value="Alkaline_phosphatase_core_sf"/>
</dbReference>
<proteinExistence type="predicted"/>
<dbReference type="Pfam" id="PF13385">
    <property type="entry name" value="Laminin_G_3"/>
    <property type="match status" value="1"/>
</dbReference>
<keyword evidence="6" id="KW-1185">Reference proteome</keyword>
<keyword evidence="5" id="KW-0378">Hydrolase</keyword>
<dbReference type="Gene3D" id="2.60.120.200">
    <property type="match status" value="1"/>
</dbReference>
<feature type="domain" description="LamG-like jellyroll fold" evidence="4">
    <location>
        <begin position="44"/>
        <end position="168"/>
    </location>
</feature>
<comment type="caution">
    <text evidence="5">The sequence shown here is derived from an EMBL/GenBank/DDBJ whole genome shotgun (WGS) entry which is preliminary data.</text>
</comment>
<dbReference type="GO" id="GO:0004553">
    <property type="term" value="F:hydrolase activity, hydrolyzing O-glycosyl compounds"/>
    <property type="evidence" value="ECO:0007669"/>
    <property type="project" value="UniProtKB-ARBA"/>
</dbReference>
<dbReference type="InterPro" id="IPR013320">
    <property type="entry name" value="ConA-like_dom_sf"/>
</dbReference>
<dbReference type="SUPFAM" id="SSF56219">
    <property type="entry name" value="DNase I-like"/>
    <property type="match status" value="1"/>
</dbReference>
<gene>
    <name evidence="5" type="ORF">H6D15_06580</name>
</gene>
<keyword evidence="5" id="KW-0540">Nuclease</keyword>
<reference evidence="5 6" key="1">
    <citation type="journal article" date="2021" name="Sci. Rep.">
        <title>The distribution of antibiotic resistance genes in chicken gut microbiota commensals.</title>
        <authorList>
            <person name="Juricova H."/>
            <person name="Matiasovicova J."/>
            <person name="Kubasova T."/>
            <person name="Cejkova D."/>
            <person name="Rychlik I."/>
        </authorList>
    </citation>
    <scope>NUCLEOTIDE SEQUENCE [LARGE SCALE GENOMIC DNA]</scope>
    <source>
        <strain evidence="5 6">An421</strain>
    </source>
</reference>
<dbReference type="GO" id="GO:0005975">
    <property type="term" value="P:carbohydrate metabolic process"/>
    <property type="evidence" value="ECO:0007669"/>
    <property type="project" value="UniProtKB-ARBA"/>
</dbReference>
<dbReference type="Proteomes" id="UP000698924">
    <property type="component" value="Unassembled WGS sequence"/>
</dbReference>
<dbReference type="EMBL" id="JACJMO010000007">
    <property type="protein sequence ID" value="MBM6857269.1"/>
    <property type="molecule type" value="Genomic_DNA"/>
</dbReference>
<evidence type="ECO:0000259" key="4">
    <source>
        <dbReference type="SMART" id="SM00560"/>
    </source>
</evidence>
<name>A0AA41D916_9BACT</name>
<dbReference type="Pfam" id="PF14873">
    <property type="entry name" value="BNR_assoc_N"/>
    <property type="match status" value="1"/>
</dbReference>
<feature type="signal peptide" evidence="3">
    <location>
        <begin position="1"/>
        <end position="25"/>
    </location>
</feature>
<keyword evidence="5" id="KW-0255">Endonuclease</keyword>
<dbReference type="GO" id="GO:0004519">
    <property type="term" value="F:endonuclease activity"/>
    <property type="evidence" value="ECO:0007669"/>
    <property type="project" value="UniProtKB-KW"/>
</dbReference>
<evidence type="ECO:0000256" key="3">
    <source>
        <dbReference type="SAM" id="SignalP"/>
    </source>
</evidence>
<dbReference type="PANTHER" id="PTHR41349:SF1">
    <property type="entry name" value="PROTEIN CBG08683"/>
    <property type="match status" value="1"/>
</dbReference>
<dbReference type="AlphaFoldDB" id="A0AA41D916"/>
<dbReference type="SUPFAM" id="SSF53649">
    <property type="entry name" value="Alkaline phosphatase-like"/>
    <property type="match status" value="1"/>
</dbReference>